<organism evidence="2 3">
    <name type="scientific">Shewanella sediminis (strain HAW-EB3)</name>
    <dbReference type="NCBI Taxonomy" id="425104"/>
    <lineage>
        <taxon>Bacteria</taxon>
        <taxon>Pseudomonadati</taxon>
        <taxon>Pseudomonadota</taxon>
        <taxon>Gammaproteobacteria</taxon>
        <taxon>Alteromonadales</taxon>
        <taxon>Shewanellaceae</taxon>
        <taxon>Shewanella</taxon>
    </lineage>
</organism>
<dbReference type="HOGENOM" id="CLU_016902_11_1_6"/>
<accession>A8FVI6</accession>
<dbReference type="KEGG" id="sse:Ssed_2250"/>
<dbReference type="eggNOG" id="COG0564">
    <property type="taxonomic scope" value="Bacteria"/>
</dbReference>
<dbReference type="RefSeq" id="WP_012142594.1">
    <property type="nucleotide sequence ID" value="NC_009831.1"/>
</dbReference>
<feature type="domain" description="Pseudouridine synthase RsuA/RluA-like" evidence="1">
    <location>
        <begin position="26"/>
        <end position="188"/>
    </location>
</feature>
<dbReference type="OrthoDB" id="9785808at2"/>
<dbReference type="AlphaFoldDB" id="A8FVI6"/>
<dbReference type="Pfam" id="PF00849">
    <property type="entry name" value="PseudoU_synth_2"/>
    <property type="match status" value="1"/>
</dbReference>
<dbReference type="PROSITE" id="PS01129">
    <property type="entry name" value="PSI_RLU"/>
    <property type="match status" value="1"/>
</dbReference>
<dbReference type="InterPro" id="IPR050188">
    <property type="entry name" value="RluA_PseudoU_synthase"/>
</dbReference>
<dbReference type="CDD" id="cd02869">
    <property type="entry name" value="PseudoU_synth_RluA_like"/>
    <property type="match status" value="1"/>
</dbReference>
<name>A8FVI6_SHESH</name>
<dbReference type="SUPFAM" id="SSF55120">
    <property type="entry name" value="Pseudouridine synthase"/>
    <property type="match status" value="1"/>
</dbReference>
<dbReference type="InterPro" id="IPR006145">
    <property type="entry name" value="PsdUridine_synth_RsuA/RluA"/>
</dbReference>
<dbReference type="GO" id="GO:0000455">
    <property type="term" value="P:enzyme-directed rRNA pseudouridine synthesis"/>
    <property type="evidence" value="ECO:0007669"/>
    <property type="project" value="TreeGrafter"/>
</dbReference>
<dbReference type="PANTHER" id="PTHR21600:SF89">
    <property type="entry name" value="RIBOSOMAL LARGE SUBUNIT PSEUDOURIDINE SYNTHASE A"/>
    <property type="match status" value="1"/>
</dbReference>
<dbReference type="PANTHER" id="PTHR21600">
    <property type="entry name" value="MITOCHONDRIAL RNA PSEUDOURIDINE SYNTHASE"/>
    <property type="match status" value="1"/>
</dbReference>
<dbReference type="Proteomes" id="UP000002015">
    <property type="component" value="Chromosome"/>
</dbReference>
<evidence type="ECO:0000313" key="2">
    <source>
        <dbReference type="EMBL" id="ABV36859.1"/>
    </source>
</evidence>
<dbReference type="InterPro" id="IPR006224">
    <property type="entry name" value="PsdUridine_synth_RluA-like_CS"/>
</dbReference>
<evidence type="ECO:0000313" key="3">
    <source>
        <dbReference type="Proteomes" id="UP000002015"/>
    </source>
</evidence>
<gene>
    <name evidence="2" type="ordered locus">Ssed_2250</name>
</gene>
<reference evidence="2 3" key="1">
    <citation type="submission" date="2007-08" db="EMBL/GenBank/DDBJ databases">
        <title>Complete sequence of Shewanella sediminis HAW-EB3.</title>
        <authorList>
            <consortium name="US DOE Joint Genome Institute"/>
            <person name="Copeland A."/>
            <person name="Lucas S."/>
            <person name="Lapidus A."/>
            <person name="Barry K."/>
            <person name="Glavina del Rio T."/>
            <person name="Dalin E."/>
            <person name="Tice H."/>
            <person name="Pitluck S."/>
            <person name="Chertkov O."/>
            <person name="Brettin T."/>
            <person name="Bruce D."/>
            <person name="Detter J.C."/>
            <person name="Han C."/>
            <person name="Schmutz J."/>
            <person name="Larimer F."/>
            <person name="Land M."/>
            <person name="Hauser L."/>
            <person name="Kyrpides N."/>
            <person name="Kim E."/>
            <person name="Zhao J.-S."/>
            <person name="Richardson P."/>
        </authorList>
    </citation>
    <scope>NUCLEOTIDE SEQUENCE [LARGE SCALE GENOMIC DNA]</scope>
    <source>
        <strain evidence="2 3">HAW-EB3</strain>
    </source>
</reference>
<evidence type="ECO:0000259" key="1">
    <source>
        <dbReference type="Pfam" id="PF00849"/>
    </source>
</evidence>
<dbReference type="EMBL" id="CP000821">
    <property type="protein sequence ID" value="ABV36859.1"/>
    <property type="molecule type" value="Genomic_DNA"/>
</dbReference>
<protein>
    <submittedName>
        <fullName evidence="2">Pseudouridine synthase</fullName>
    </submittedName>
</protein>
<dbReference type="STRING" id="425104.Ssed_2250"/>
<proteinExistence type="predicted"/>
<dbReference type="Gene3D" id="3.30.2350.10">
    <property type="entry name" value="Pseudouridine synthase"/>
    <property type="match status" value="1"/>
</dbReference>
<keyword evidence="3" id="KW-1185">Reference proteome</keyword>
<dbReference type="GO" id="GO:0140098">
    <property type="term" value="F:catalytic activity, acting on RNA"/>
    <property type="evidence" value="ECO:0007669"/>
    <property type="project" value="UniProtKB-ARBA"/>
</dbReference>
<dbReference type="InterPro" id="IPR020103">
    <property type="entry name" value="PsdUridine_synth_cat_dom_sf"/>
</dbReference>
<dbReference type="GO" id="GO:0009982">
    <property type="term" value="F:pseudouridine synthase activity"/>
    <property type="evidence" value="ECO:0007669"/>
    <property type="project" value="InterPro"/>
</dbReference>
<sequence length="238" mass="26983">MQPQADPFIVPVCHDEIEILYQDEALILINKPSGLLSLSGKHPDNKDSVHFRLVQDFPSCTMIHRLDFGTSGIMLVAMNKQVNAQLCKQFSERTVSKRYTALLHGHLKMDEGLIDFAIAKDTENFPLMKVCQQTGKPAVSKFKVLERFVQTHNNAFFQEHKKAGDRAVTRVEFEPVSGRTHQLRLHSQQIKHPILGCDLYATDEAFFTSSRLLLHASELSFDHPITGERMNIISPSPF</sequence>
<dbReference type="GO" id="GO:0003723">
    <property type="term" value="F:RNA binding"/>
    <property type="evidence" value="ECO:0007669"/>
    <property type="project" value="InterPro"/>
</dbReference>